<sequence>MDLYRRLLHCRGSLDVAIAFPDDDIPLGVHSVLLATISRYFAYYFGVVEPQDDKFTVTVSYATKATAEKLFALVYAFDDPRNVIGPMKASCITETDKAAQSDAIRSMFDVLELAIRWDMLLLVPVLEDLLISIITPSTVLMSTVASLPPHQPFTHVPVTVYTFASQHRFQVVLDACRYHLSH</sequence>
<evidence type="ECO:0000313" key="1">
    <source>
        <dbReference type="EMBL" id="KAK7037737.1"/>
    </source>
</evidence>
<dbReference type="Proteomes" id="UP001383192">
    <property type="component" value="Unassembled WGS sequence"/>
</dbReference>
<comment type="caution">
    <text evidence="1">The sequence shown here is derived from an EMBL/GenBank/DDBJ whole genome shotgun (WGS) entry which is preliminary data.</text>
</comment>
<dbReference type="AlphaFoldDB" id="A0AAW0CDG3"/>
<keyword evidence="2" id="KW-1185">Reference proteome</keyword>
<evidence type="ECO:0008006" key="3">
    <source>
        <dbReference type="Google" id="ProtNLM"/>
    </source>
</evidence>
<protein>
    <recommendedName>
        <fullName evidence="3">BTB domain-containing protein</fullName>
    </recommendedName>
</protein>
<name>A0AAW0CDG3_9AGAR</name>
<proteinExistence type="predicted"/>
<evidence type="ECO:0000313" key="2">
    <source>
        <dbReference type="Proteomes" id="UP001383192"/>
    </source>
</evidence>
<dbReference type="InterPro" id="IPR011333">
    <property type="entry name" value="SKP1/BTB/POZ_sf"/>
</dbReference>
<gene>
    <name evidence="1" type="ORF">VNI00_010698</name>
</gene>
<organism evidence="1 2">
    <name type="scientific">Paramarasmius palmivorus</name>
    <dbReference type="NCBI Taxonomy" id="297713"/>
    <lineage>
        <taxon>Eukaryota</taxon>
        <taxon>Fungi</taxon>
        <taxon>Dikarya</taxon>
        <taxon>Basidiomycota</taxon>
        <taxon>Agaricomycotina</taxon>
        <taxon>Agaricomycetes</taxon>
        <taxon>Agaricomycetidae</taxon>
        <taxon>Agaricales</taxon>
        <taxon>Marasmiineae</taxon>
        <taxon>Marasmiaceae</taxon>
        <taxon>Paramarasmius</taxon>
    </lineage>
</organism>
<dbReference type="Gene3D" id="3.30.710.10">
    <property type="entry name" value="Potassium Channel Kv1.1, Chain A"/>
    <property type="match status" value="1"/>
</dbReference>
<reference evidence="1 2" key="1">
    <citation type="submission" date="2024-01" db="EMBL/GenBank/DDBJ databases">
        <title>A draft genome for a cacao thread blight-causing isolate of Paramarasmius palmivorus.</title>
        <authorList>
            <person name="Baruah I.K."/>
            <person name="Bukari Y."/>
            <person name="Amoako-Attah I."/>
            <person name="Meinhardt L.W."/>
            <person name="Bailey B.A."/>
            <person name="Cohen S.P."/>
        </authorList>
    </citation>
    <scope>NUCLEOTIDE SEQUENCE [LARGE SCALE GENOMIC DNA]</scope>
    <source>
        <strain evidence="1 2">GH-12</strain>
    </source>
</reference>
<accession>A0AAW0CDG3</accession>
<dbReference type="EMBL" id="JAYKXP010000044">
    <property type="protein sequence ID" value="KAK7037737.1"/>
    <property type="molecule type" value="Genomic_DNA"/>
</dbReference>